<dbReference type="PANTHER" id="PTHR31252:SF11">
    <property type="entry name" value="DUF4419 DOMAIN-CONTAINING PROTEIN"/>
    <property type="match status" value="1"/>
</dbReference>
<organism evidence="1 2">
    <name type="scientific">Gomphillus americanus</name>
    <dbReference type="NCBI Taxonomy" id="1940652"/>
    <lineage>
        <taxon>Eukaryota</taxon>
        <taxon>Fungi</taxon>
        <taxon>Dikarya</taxon>
        <taxon>Ascomycota</taxon>
        <taxon>Pezizomycotina</taxon>
        <taxon>Lecanoromycetes</taxon>
        <taxon>OSLEUM clade</taxon>
        <taxon>Ostropomycetidae</taxon>
        <taxon>Ostropales</taxon>
        <taxon>Graphidaceae</taxon>
        <taxon>Gomphilloideae</taxon>
        <taxon>Gomphillus</taxon>
    </lineage>
</organism>
<evidence type="ECO:0000313" key="1">
    <source>
        <dbReference type="EMBL" id="CAF9903874.1"/>
    </source>
</evidence>
<dbReference type="Pfam" id="PF14388">
    <property type="entry name" value="DUF4419"/>
    <property type="match status" value="1"/>
</dbReference>
<name>A0A8H3ECB0_9LECA</name>
<keyword evidence="2" id="KW-1185">Reference proteome</keyword>
<dbReference type="AlphaFoldDB" id="A0A8H3ECB0"/>
<reference evidence="1" key="1">
    <citation type="submission" date="2021-03" db="EMBL/GenBank/DDBJ databases">
        <authorList>
            <person name="Tagirdzhanova G."/>
        </authorList>
    </citation>
    <scope>NUCLEOTIDE SEQUENCE</scope>
</reference>
<evidence type="ECO:0000313" key="2">
    <source>
        <dbReference type="Proteomes" id="UP000664169"/>
    </source>
</evidence>
<dbReference type="PANTHER" id="PTHR31252">
    <property type="entry name" value="DUF4419 DOMAIN-CONTAINING PROTEIN"/>
    <property type="match status" value="1"/>
</dbReference>
<gene>
    <name evidence="1" type="ORF">GOMPHAMPRED_000591</name>
</gene>
<dbReference type="EMBL" id="CAJPDQ010000001">
    <property type="protein sequence ID" value="CAF9903874.1"/>
    <property type="molecule type" value="Genomic_DNA"/>
</dbReference>
<proteinExistence type="predicted"/>
<dbReference type="Proteomes" id="UP000664169">
    <property type="component" value="Unassembled WGS sequence"/>
</dbReference>
<dbReference type="OrthoDB" id="9978173at2759"/>
<accession>A0A8H3ECB0</accession>
<sequence>MPRDLNESKVGITVYPAKHPAEEWTTCLVETADDLLRDSCLDEGRKSKQILASSFKNFDFSSLAISASSHGFVRGVFDAYCGHHHLIIRPEDVWFAILTQLSFYVNANAEELRHHFVAHEGQKEVRVGAAGTIYTVDIGKLAVRLTSEMDKFIVDRELKDWILPNFTTTTPTDTVVAAVTMMGTMQTYFKYLIVLGCGIPSVTLLGSKQDWISIRLRLNKLASFGEESQRFGQLLMPVLDNLVQTFDSAATDSKRNDFWEKVCHRESGGSGPSYLSGWITAFCFWDEKGKLTKTTQHRSKTFLSSSAEEFDSSIYPQIDTNDIPNGFTSVPVTVDDNGEIYLTRMVAGSIGLQGTRSCDPFEESVDHRDRELFHSKEATAYRHYVPTQGLGLDTIKPVLGWWMYELKETEPDLGAGGGKTSTKRNCCVRSCHHLAIFCVMSAMALLIGFSEAMPNYCAPMTNSLLLP</sequence>
<comment type="caution">
    <text evidence="1">The sequence shown here is derived from an EMBL/GenBank/DDBJ whole genome shotgun (WGS) entry which is preliminary data.</text>
</comment>
<protein>
    <submittedName>
        <fullName evidence="1">Uncharacterized protein</fullName>
    </submittedName>
</protein>
<dbReference type="InterPro" id="IPR025533">
    <property type="entry name" value="DUF4419"/>
</dbReference>